<reference evidence="2 3" key="1">
    <citation type="submission" date="2021-05" db="EMBL/GenBank/DDBJ databases">
        <title>A Polyphasic approach of four new species of the genus Ohtaekwangia: Ohtaekwangia histidinii sp. nov., Ohtaekwangia cretensis sp. nov., Ohtaekwangia indiensis sp. nov., Ohtaekwangia reichenbachii sp. nov. from diverse environment.</title>
        <authorList>
            <person name="Octaviana S."/>
        </authorList>
    </citation>
    <scope>NUCLEOTIDE SEQUENCE [LARGE SCALE GENOMIC DNA]</scope>
    <source>
        <strain evidence="2 3">PWU20</strain>
    </source>
</reference>
<gene>
    <name evidence="2" type="ORF">KK060_18955</name>
</gene>
<dbReference type="Pfam" id="PF15637">
    <property type="entry name" value="Tox-HNH-HHH"/>
    <property type="match status" value="1"/>
</dbReference>
<comment type="caution">
    <text evidence="2">The sequence shown here is derived from an EMBL/GenBank/DDBJ whole genome shotgun (WGS) entry which is preliminary data.</text>
</comment>
<accession>A0ABS5VVB3</accession>
<keyword evidence="3" id="KW-1185">Reference proteome</keyword>
<feature type="non-terminal residue" evidence="2">
    <location>
        <position position="1"/>
    </location>
</feature>
<protein>
    <recommendedName>
        <fullName evidence="1">Tox-HNH-HHH domain-containing protein</fullName>
    </recommendedName>
</protein>
<feature type="domain" description="Tox-HNH-HHH" evidence="1">
    <location>
        <begin position="129"/>
        <end position="220"/>
    </location>
</feature>
<dbReference type="Proteomes" id="UP000772618">
    <property type="component" value="Unassembled WGS sequence"/>
</dbReference>
<dbReference type="Gene3D" id="2.180.10.10">
    <property type="entry name" value="RHS repeat-associated core"/>
    <property type="match status" value="1"/>
</dbReference>
<dbReference type="PANTHER" id="PTHR32305:SF15">
    <property type="entry name" value="PROTEIN RHSA-RELATED"/>
    <property type="match status" value="1"/>
</dbReference>
<evidence type="ECO:0000259" key="1">
    <source>
        <dbReference type="Pfam" id="PF15637"/>
    </source>
</evidence>
<organism evidence="2 3">
    <name type="scientific">Chryseosolibacter indicus</name>
    <dbReference type="NCBI Taxonomy" id="2782351"/>
    <lineage>
        <taxon>Bacteria</taxon>
        <taxon>Pseudomonadati</taxon>
        <taxon>Bacteroidota</taxon>
        <taxon>Cytophagia</taxon>
        <taxon>Cytophagales</taxon>
        <taxon>Chryseotaleaceae</taxon>
        <taxon>Chryseosolibacter</taxon>
    </lineage>
</organism>
<dbReference type="InterPro" id="IPR022385">
    <property type="entry name" value="Rhs_assc_core"/>
</dbReference>
<dbReference type="EMBL" id="JAHESD010000054">
    <property type="protein sequence ID" value="MBT1705378.1"/>
    <property type="molecule type" value="Genomic_DNA"/>
</dbReference>
<dbReference type="NCBIfam" id="TIGR03696">
    <property type="entry name" value="Rhs_assc_core"/>
    <property type="match status" value="1"/>
</dbReference>
<proteinExistence type="predicted"/>
<evidence type="ECO:0000313" key="3">
    <source>
        <dbReference type="Proteomes" id="UP000772618"/>
    </source>
</evidence>
<evidence type="ECO:0000313" key="2">
    <source>
        <dbReference type="EMBL" id="MBT1705378.1"/>
    </source>
</evidence>
<dbReference type="RefSeq" id="WP_302180123.1">
    <property type="nucleotide sequence ID" value="NZ_JAHESD010000054.1"/>
</dbReference>
<dbReference type="InterPro" id="IPR050708">
    <property type="entry name" value="T6SS_VgrG/RHS"/>
</dbReference>
<sequence>VTSIQNYYPFGMDQPNRTWNANGKYRYGFNGKEKDDNGEWGSAVYDYGFRIYNPSIGKFLSVDPLTKSYPWYTPYQFAGNKPIVSIDLDGLEELDYRILERIKTNVTEVNVNTDLAPSSFMGEKTRVVGGRKWNARWSFAEMNKIDPTFWSDANKAKILNGELPSVDPHYLNRIGKGLTEAEFASLAEAAPLNSVIRHHHMNHGRFAVALSENIHTGAGNTKFWHKVDFKNPVRGLVKNGLRIFELAGIAISLHAIINGNYAEASPLPAPDFDLDQVSYGLLQQGIMTNDFQRTSMGVNMLDDISVEYWTADDMMNFLNGGKVNATEGGQRVDNDTARKYPYMNVLYQGGSIGVVEIPD</sequence>
<dbReference type="PANTHER" id="PTHR32305">
    <property type="match status" value="1"/>
</dbReference>
<dbReference type="InterPro" id="IPR028915">
    <property type="entry name" value="Tox-HNH-HHH_dom"/>
</dbReference>
<name>A0ABS5VVB3_9BACT</name>